<dbReference type="GO" id="GO:0042802">
    <property type="term" value="F:identical protein binding"/>
    <property type="evidence" value="ECO:0007669"/>
    <property type="project" value="UniProtKB-ARBA"/>
</dbReference>
<evidence type="ECO:0000313" key="7">
    <source>
        <dbReference type="EMBL" id="TCS95348.1"/>
    </source>
</evidence>
<reference evidence="7 8" key="1">
    <citation type="submission" date="2019-03" db="EMBL/GenBank/DDBJ databases">
        <title>Genomic Encyclopedia of Type Strains, Phase IV (KMG-IV): sequencing the most valuable type-strain genomes for metagenomic binning, comparative biology and taxonomic classification.</title>
        <authorList>
            <person name="Goeker M."/>
        </authorList>
    </citation>
    <scope>NUCLEOTIDE SEQUENCE [LARGE SCALE GENOMIC DNA]</scope>
    <source>
        <strain evidence="7 8">DSM 21944</strain>
    </source>
</reference>
<dbReference type="SUPFAM" id="SSF55229">
    <property type="entry name" value="Cell division protein MinE topological specificity domain"/>
    <property type="match status" value="1"/>
</dbReference>
<evidence type="ECO:0000256" key="2">
    <source>
        <dbReference type="ARBA" id="ARBA00020112"/>
    </source>
</evidence>
<evidence type="ECO:0000313" key="8">
    <source>
        <dbReference type="Proteomes" id="UP000294599"/>
    </source>
</evidence>
<protein>
    <recommendedName>
        <fullName evidence="2 6">Cell division topological specificity factor</fullName>
    </recommendedName>
</protein>
<dbReference type="NCBIfam" id="NF001422">
    <property type="entry name" value="PRK00296.1"/>
    <property type="match status" value="1"/>
</dbReference>
<evidence type="ECO:0000256" key="3">
    <source>
        <dbReference type="ARBA" id="ARBA00022618"/>
    </source>
</evidence>
<accession>A0A4V6RRC1</accession>
<evidence type="ECO:0000256" key="6">
    <source>
        <dbReference type="HAMAP-Rule" id="MF_00262"/>
    </source>
</evidence>
<dbReference type="InterPro" id="IPR005527">
    <property type="entry name" value="MinE"/>
</dbReference>
<dbReference type="GO" id="GO:0051301">
    <property type="term" value="P:cell division"/>
    <property type="evidence" value="ECO:0007669"/>
    <property type="project" value="UniProtKB-KW"/>
</dbReference>
<keyword evidence="3 6" id="KW-0132">Cell division</keyword>
<keyword evidence="8" id="KW-1185">Reference proteome</keyword>
<comment type="function">
    <text evidence="5 6">Prevents the cell division inhibition by proteins MinC and MinD at internal division sites while permitting inhibition at polar sites. This ensures cell division at the proper site by restricting the formation of a division septum at the midpoint of the long axis of the cell.</text>
</comment>
<dbReference type="InterPro" id="IPR036707">
    <property type="entry name" value="MinE_sf"/>
</dbReference>
<name>A0A4V6RRC1_9GAMM</name>
<dbReference type="EMBL" id="SMAF01000018">
    <property type="protein sequence ID" value="TCS95348.1"/>
    <property type="molecule type" value="Genomic_DNA"/>
</dbReference>
<keyword evidence="4 6" id="KW-0131">Cell cycle</keyword>
<dbReference type="Gene3D" id="3.30.1070.10">
    <property type="entry name" value="Cell division topological specificity factor MinE"/>
    <property type="match status" value="1"/>
</dbReference>
<dbReference type="HAMAP" id="MF_00262">
    <property type="entry name" value="MinE"/>
    <property type="match status" value="1"/>
</dbReference>
<proteinExistence type="inferred from homology"/>
<evidence type="ECO:0000256" key="1">
    <source>
        <dbReference type="ARBA" id="ARBA00008168"/>
    </source>
</evidence>
<evidence type="ECO:0000256" key="5">
    <source>
        <dbReference type="ARBA" id="ARBA00025265"/>
    </source>
</evidence>
<dbReference type="Proteomes" id="UP000294599">
    <property type="component" value="Unassembled WGS sequence"/>
</dbReference>
<dbReference type="Pfam" id="PF03776">
    <property type="entry name" value="MinE"/>
    <property type="match status" value="1"/>
</dbReference>
<dbReference type="NCBIfam" id="TIGR01215">
    <property type="entry name" value="minE"/>
    <property type="match status" value="1"/>
</dbReference>
<organism evidence="7 8">
    <name type="scientific">Pseudofulvimonas gallinarii</name>
    <dbReference type="NCBI Taxonomy" id="634155"/>
    <lineage>
        <taxon>Bacteria</taxon>
        <taxon>Pseudomonadati</taxon>
        <taxon>Pseudomonadota</taxon>
        <taxon>Gammaproteobacteria</taxon>
        <taxon>Lysobacterales</taxon>
        <taxon>Rhodanobacteraceae</taxon>
        <taxon>Pseudofulvimonas</taxon>
    </lineage>
</organism>
<dbReference type="OrthoDB" id="9802655at2"/>
<sequence length="90" mass="10023">MGLLDLFRSKQKNTANLAKQRLQIIIAQGRVERGGPDYLPMLKRELLEVIRKYVHVDPDAVEVNLGTEGDHEVLEMNVVLPERSNGSAGA</sequence>
<comment type="caution">
    <text evidence="7">The sequence shown here is derived from an EMBL/GenBank/DDBJ whole genome shotgun (WGS) entry which is preliminary data.</text>
</comment>
<dbReference type="AlphaFoldDB" id="A0A4V6RRC1"/>
<gene>
    <name evidence="6" type="primary">minE</name>
    <name evidence="7" type="ORF">EDC25_11837</name>
</gene>
<dbReference type="GO" id="GO:0032955">
    <property type="term" value="P:regulation of division septum assembly"/>
    <property type="evidence" value="ECO:0007669"/>
    <property type="project" value="InterPro"/>
</dbReference>
<dbReference type="FunFam" id="3.30.1070.10:FF:000001">
    <property type="entry name" value="Cell division topological specificity factor"/>
    <property type="match status" value="1"/>
</dbReference>
<comment type="similarity">
    <text evidence="1 6">Belongs to the MinE family.</text>
</comment>
<dbReference type="RefSeq" id="WP_132577517.1">
    <property type="nucleotide sequence ID" value="NZ_JBHLWF010000011.1"/>
</dbReference>
<evidence type="ECO:0000256" key="4">
    <source>
        <dbReference type="ARBA" id="ARBA00023306"/>
    </source>
</evidence>